<dbReference type="OrthoDB" id="4870479at2"/>
<reference evidence="1 2" key="1">
    <citation type="submission" date="2018-10" db="EMBL/GenBank/DDBJ databases">
        <title>Genomic Encyclopedia of Type Strains, Phase IV (KMG-IV): sequencing the most valuable type-strain genomes for metagenomic binning, comparative biology and taxonomic classification.</title>
        <authorList>
            <person name="Goeker M."/>
        </authorList>
    </citation>
    <scope>NUCLEOTIDE SEQUENCE [LARGE SCALE GENOMIC DNA]</scope>
    <source>
        <strain evidence="1 2">DSM 12769</strain>
    </source>
</reference>
<accession>A0A498C3M4</accession>
<dbReference type="Proteomes" id="UP000275461">
    <property type="component" value="Unassembled WGS sequence"/>
</dbReference>
<evidence type="ECO:0000313" key="2">
    <source>
        <dbReference type="Proteomes" id="UP000275461"/>
    </source>
</evidence>
<proteinExistence type="predicted"/>
<protein>
    <submittedName>
        <fullName evidence="1">Uncharacterized protein DUF429</fullName>
    </submittedName>
</protein>
<gene>
    <name evidence="1" type="ORF">DFR31_2386</name>
</gene>
<dbReference type="EMBL" id="RCDA01000004">
    <property type="protein sequence ID" value="RLK47071.1"/>
    <property type="molecule type" value="Genomic_DNA"/>
</dbReference>
<dbReference type="AlphaFoldDB" id="A0A498C3M4"/>
<name>A0A498C3M4_9GAMM</name>
<dbReference type="InterPro" id="IPR007362">
    <property type="entry name" value="DUF429"/>
</dbReference>
<organism evidence="1 2">
    <name type="scientific">Alkalispirillum mobile</name>
    <dbReference type="NCBI Taxonomy" id="85925"/>
    <lineage>
        <taxon>Bacteria</taxon>
        <taxon>Pseudomonadati</taxon>
        <taxon>Pseudomonadota</taxon>
        <taxon>Gammaproteobacteria</taxon>
        <taxon>Chromatiales</taxon>
        <taxon>Ectothiorhodospiraceae</taxon>
        <taxon>Alkalispirillum</taxon>
    </lineage>
</organism>
<sequence length="245" mass="25838">MTVHVIGVDCATTPARVGLAFGVYARGQTTVTGVTMGSPADPPVAQVARQLAKRDGPVLLALDAPLGWPVALAAGLHCHAAGAPLETPANDLFRRETDRFIRRRLGKQSLDVGADRIARTAHAALALLQGLRCQLGLDIPLAWSPALQQPGAIEVYPAATLAAYGMDSRGYRAAGNGAVRERLLGEVQQRIAVTAGVPDIRTGADGLDAVLCLLAAHDFLTGKAMPPEHPDLARREGWMWVRDPG</sequence>
<keyword evidence="2" id="KW-1185">Reference proteome</keyword>
<dbReference type="RefSeq" id="WP_121442903.1">
    <property type="nucleotide sequence ID" value="NZ_RCDA01000004.1"/>
</dbReference>
<comment type="caution">
    <text evidence="1">The sequence shown here is derived from an EMBL/GenBank/DDBJ whole genome shotgun (WGS) entry which is preliminary data.</text>
</comment>
<evidence type="ECO:0000313" key="1">
    <source>
        <dbReference type="EMBL" id="RLK47071.1"/>
    </source>
</evidence>
<dbReference type="Pfam" id="PF04250">
    <property type="entry name" value="DUF429"/>
    <property type="match status" value="1"/>
</dbReference>